<accession>A0AAE0YXH5</accession>
<dbReference type="Proteomes" id="UP001283361">
    <property type="component" value="Unassembled WGS sequence"/>
</dbReference>
<evidence type="ECO:0000313" key="2">
    <source>
        <dbReference type="EMBL" id="KAK3758900.1"/>
    </source>
</evidence>
<name>A0AAE0YXH5_9GAST</name>
<feature type="region of interest" description="Disordered" evidence="1">
    <location>
        <begin position="34"/>
        <end position="56"/>
    </location>
</feature>
<protein>
    <submittedName>
        <fullName evidence="2">Uncharacterized protein</fullName>
    </submittedName>
</protein>
<reference evidence="2" key="1">
    <citation type="journal article" date="2023" name="G3 (Bethesda)">
        <title>A reference genome for the long-term kleptoplast-retaining sea slug Elysia crispata morphotype clarki.</title>
        <authorList>
            <person name="Eastman K.E."/>
            <person name="Pendleton A.L."/>
            <person name="Shaikh M.A."/>
            <person name="Suttiyut T."/>
            <person name="Ogas R."/>
            <person name="Tomko P."/>
            <person name="Gavelis G."/>
            <person name="Widhalm J.R."/>
            <person name="Wisecaver J.H."/>
        </authorList>
    </citation>
    <scope>NUCLEOTIDE SEQUENCE</scope>
    <source>
        <strain evidence="2">ECLA1</strain>
    </source>
</reference>
<gene>
    <name evidence="2" type="ORF">RRG08_033160</name>
</gene>
<evidence type="ECO:0000256" key="1">
    <source>
        <dbReference type="SAM" id="MobiDB-lite"/>
    </source>
</evidence>
<comment type="caution">
    <text evidence="2">The sequence shown here is derived from an EMBL/GenBank/DDBJ whole genome shotgun (WGS) entry which is preliminary data.</text>
</comment>
<keyword evidence="3" id="KW-1185">Reference proteome</keyword>
<organism evidence="2 3">
    <name type="scientific">Elysia crispata</name>
    <name type="common">lettuce slug</name>
    <dbReference type="NCBI Taxonomy" id="231223"/>
    <lineage>
        <taxon>Eukaryota</taxon>
        <taxon>Metazoa</taxon>
        <taxon>Spiralia</taxon>
        <taxon>Lophotrochozoa</taxon>
        <taxon>Mollusca</taxon>
        <taxon>Gastropoda</taxon>
        <taxon>Heterobranchia</taxon>
        <taxon>Euthyneura</taxon>
        <taxon>Panpulmonata</taxon>
        <taxon>Sacoglossa</taxon>
        <taxon>Placobranchoidea</taxon>
        <taxon>Plakobranchidae</taxon>
        <taxon>Elysia</taxon>
    </lineage>
</organism>
<proteinExistence type="predicted"/>
<dbReference type="EMBL" id="JAWDGP010005190">
    <property type="protein sequence ID" value="KAK3758900.1"/>
    <property type="molecule type" value="Genomic_DNA"/>
</dbReference>
<evidence type="ECO:0000313" key="3">
    <source>
        <dbReference type="Proteomes" id="UP001283361"/>
    </source>
</evidence>
<sequence length="80" mass="8887">MVKHLPLGPKPFMLLKASNNVEVKASTEEILAMKQRDLDSEDSEDMRKEGPAADRLGSIKMRRTLDQEGKVKHGPIGSKT</sequence>
<dbReference type="AlphaFoldDB" id="A0AAE0YXH5"/>